<evidence type="ECO:0000256" key="2">
    <source>
        <dbReference type="ARBA" id="ARBA00008987"/>
    </source>
</evidence>
<comment type="function">
    <text evidence="1">Participates in various redox reactions through the reversible oxidation of its active center dithiol to a disulfide and catalyzes dithiol-disulfide exchange reactions.</text>
</comment>
<dbReference type="AlphaFoldDB" id="A0A2T7B306"/>
<dbReference type="InterPro" id="IPR005746">
    <property type="entry name" value="Thioredoxin"/>
</dbReference>
<dbReference type="NCBIfam" id="TIGR01068">
    <property type="entry name" value="thioredoxin"/>
    <property type="match status" value="1"/>
</dbReference>
<feature type="active site" description="Nucleophile" evidence="9">
    <location>
        <position position="34"/>
    </location>
</feature>
<dbReference type="CDD" id="cd02947">
    <property type="entry name" value="TRX_family"/>
    <property type="match status" value="1"/>
</dbReference>
<evidence type="ECO:0000256" key="4">
    <source>
        <dbReference type="ARBA" id="ARBA00022982"/>
    </source>
</evidence>
<feature type="site" description="Contributes to redox potential value" evidence="9">
    <location>
        <position position="33"/>
    </location>
</feature>
<dbReference type="GO" id="GO:0015035">
    <property type="term" value="F:protein-disulfide reductase activity"/>
    <property type="evidence" value="ECO:0007669"/>
    <property type="project" value="UniProtKB-UniRule"/>
</dbReference>
<feature type="site" description="Contributes to redox potential value" evidence="9">
    <location>
        <position position="32"/>
    </location>
</feature>
<evidence type="ECO:0000256" key="9">
    <source>
        <dbReference type="PIRSR" id="PIRSR000077-1"/>
    </source>
</evidence>
<evidence type="ECO:0000259" key="11">
    <source>
        <dbReference type="PROSITE" id="PS51352"/>
    </source>
</evidence>
<comment type="similarity">
    <text evidence="2 8">Belongs to the thioredoxin family.</text>
</comment>
<evidence type="ECO:0000256" key="8">
    <source>
        <dbReference type="PIRNR" id="PIRNR000077"/>
    </source>
</evidence>
<dbReference type="PANTHER" id="PTHR45663:SF11">
    <property type="entry name" value="GEO12009P1"/>
    <property type="match status" value="1"/>
</dbReference>
<name>A0A2T7B306_9ENTR</name>
<dbReference type="RefSeq" id="WP_075198963.1">
    <property type="nucleotide sequence ID" value="NZ_CP187985.1"/>
</dbReference>
<evidence type="ECO:0000256" key="1">
    <source>
        <dbReference type="ARBA" id="ARBA00003318"/>
    </source>
</evidence>
<comment type="caution">
    <text evidence="12">The sequence shown here is derived from an EMBL/GenBank/DDBJ whole genome shotgun (WGS) entry which is preliminary data.</text>
</comment>
<feature type="domain" description="Thioredoxin" evidence="11">
    <location>
        <begin position="1"/>
        <end position="107"/>
    </location>
</feature>
<dbReference type="InterPro" id="IPR036249">
    <property type="entry name" value="Thioredoxin-like_sf"/>
</dbReference>
<keyword evidence="6 10" id="KW-0676">Redox-active center</keyword>
<dbReference type="SUPFAM" id="SSF52833">
    <property type="entry name" value="Thioredoxin-like"/>
    <property type="match status" value="1"/>
</dbReference>
<feature type="site" description="Deprotonates C-terminal active site Cys" evidence="9">
    <location>
        <position position="25"/>
    </location>
</feature>
<protein>
    <recommendedName>
        <fullName evidence="7 8">Thioredoxin</fullName>
    </recommendedName>
</protein>
<evidence type="ECO:0000256" key="3">
    <source>
        <dbReference type="ARBA" id="ARBA00022448"/>
    </source>
</evidence>
<evidence type="ECO:0000256" key="10">
    <source>
        <dbReference type="PIRSR" id="PIRSR000077-4"/>
    </source>
</evidence>
<dbReference type="FunFam" id="3.40.30.10:FF:000001">
    <property type="entry name" value="Thioredoxin"/>
    <property type="match status" value="1"/>
</dbReference>
<reference evidence="12" key="1">
    <citation type="submission" date="2016-12" db="EMBL/GenBank/DDBJ databases">
        <title>Analysis of the Molecular Diversity Among Cronobacter Species Isolated from Filth Flies Using a Pan Genomic DNA Microarray.</title>
        <authorList>
            <person name="Pava-Ripoll M."/>
            <person name="Tall B."/>
            <person name="Farber J."/>
            <person name="Fanning S."/>
            <person name="Lehner A."/>
            <person name="Stephan R."/>
            <person name="Pagotto F."/>
            <person name="Iverson C."/>
            <person name="Ziobro G."/>
            <person name="Miller A."/>
            <person name="Pearson R."/>
            <person name="Yan Q."/>
            <person name="Kim M."/>
            <person name="Jeong S."/>
            <person name="Park J."/>
            <person name="Jun S."/>
            <person name="Choi H."/>
            <person name="Chung T."/>
            <person name="Yoo Y."/>
            <person name="Park E."/>
            <person name="Hwang S."/>
            <person name="Lee B."/>
            <person name="Sathyamoorthy V."/>
            <person name="Carter L."/>
            <person name="Mammel M."/>
            <person name="Jackson S."/>
            <person name="Kothary M."/>
            <person name="Patel I."/>
            <person name="Grim C."/>
            <person name="Gopinath G."/>
            <person name="Gangiredla J."/>
            <person name="Chase H."/>
        </authorList>
    </citation>
    <scope>NUCLEOTIDE SEQUENCE [LARGE SCALE GENOMIC DNA]</scope>
    <source>
        <strain evidence="12">MOD1-Sh41s</strain>
    </source>
</reference>
<dbReference type="Gene3D" id="3.40.30.10">
    <property type="entry name" value="Glutaredoxin"/>
    <property type="match status" value="1"/>
</dbReference>
<proteinExistence type="inferred from homology"/>
<gene>
    <name evidence="12" type="primary">trxA</name>
    <name evidence="12" type="ORF">BS411_14885</name>
</gene>
<dbReference type="PANTHER" id="PTHR45663">
    <property type="entry name" value="GEO12009P1"/>
    <property type="match status" value="1"/>
</dbReference>
<accession>A0A2T7B306</accession>
<evidence type="ECO:0000256" key="6">
    <source>
        <dbReference type="ARBA" id="ARBA00023284"/>
    </source>
</evidence>
<dbReference type="GO" id="GO:0045454">
    <property type="term" value="P:cell redox homeostasis"/>
    <property type="evidence" value="ECO:0007669"/>
    <property type="project" value="TreeGrafter"/>
</dbReference>
<dbReference type="Pfam" id="PF00085">
    <property type="entry name" value="Thioredoxin"/>
    <property type="match status" value="1"/>
</dbReference>
<dbReference type="PRINTS" id="PR00421">
    <property type="entry name" value="THIOREDOXIN"/>
</dbReference>
<feature type="disulfide bond" description="Redox-active" evidence="10">
    <location>
        <begin position="31"/>
        <end position="34"/>
    </location>
</feature>
<keyword evidence="4" id="KW-0249">Electron transport</keyword>
<evidence type="ECO:0000256" key="7">
    <source>
        <dbReference type="NCBIfam" id="TIGR01068"/>
    </source>
</evidence>
<dbReference type="EMBL" id="MSAG01000024">
    <property type="protein sequence ID" value="PUX20323.1"/>
    <property type="molecule type" value="Genomic_DNA"/>
</dbReference>
<dbReference type="PIRSF" id="PIRSF000077">
    <property type="entry name" value="Thioredoxin"/>
    <property type="match status" value="1"/>
</dbReference>
<feature type="active site" description="Nucleophile" evidence="9">
    <location>
        <position position="31"/>
    </location>
</feature>
<dbReference type="PROSITE" id="PS51352">
    <property type="entry name" value="THIOREDOXIN_2"/>
    <property type="match status" value="1"/>
</dbReference>
<keyword evidence="5 10" id="KW-1015">Disulfide bond</keyword>
<evidence type="ECO:0000313" key="12">
    <source>
        <dbReference type="EMBL" id="PUX20323.1"/>
    </source>
</evidence>
<dbReference type="InterPro" id="IPR013766">
    <property type="entry name" value="Thioredoxin_domain"/>
</dbReference>
<keyword evidence="3" id="KW-0813">Transport</keyword>
<sequence>MSAKSVSAADFHQEVLSHEQPVLVDFWAPWCSPCRTVAPVIDDLARDYQGKVKIVKLNIDDNPQIAADYGIRSIPFFKLFVNGDVVMEFTGVRPRRDFDAALHSFTL</sequence>
<organism evidence="12">
    <name type="scientific">Cronobacter turicensis</name>
    <dbReference type="NCBI Taxonomy" id="413502"/>
    <lineage>
        <taxon>Bacteria</taxon>
        <taxon>Pseudomonadati</taxon>
        <taxon>Pseudomonadota</taxon>
        <taxon>Gammaproteobacteria</taxon>
        <taxon>Enterobacterales</taxon>
        <taxon>Enterobacteriaceae</taxon>
        <taxon>Cronobacter</taxon>
    </lineage>
</organism>
<dbReference type="OrthoDB" id="9790390at2"/>
<dbReference type="GO" id="GO:0005829">
    <property type="term" value="C:cytosol"/>
    <property type="evidence" value="ECO:0007669"/>
    <property type="project" value="TreeGrafter"/>
</dbReference>
<evidence type="ECO:0000256" key="5">
    <source>
        <dbReference type="ARBA" id="ARBA00023157"/>
    </source>
</evidence>